<protein>
    <submittedName>
        <fullName evidence="3">SDR family NAD(P)-dependent oxidoreductase</fullName>
        <ecNumber evidence="3">1.1.1.-</ecNumber>
    </submittedName>
</protein>
<dbReference type="InterPro" id="IPR002347">
    <property type="entry name" value="SDR_fam"/>
</dbReference>
<dbReference type="Pfam" id="PF13561">
    <property type="entry name" value="adh_short_C2"/>
    <property type="match status" value="1"/>
</dbReference>
<dbReference type="PANTHER" id="PTHR24321">
    <property type="entry name" value="DEHYDROGENASES, SHORT CHAIN"/>
    <property type="match status" value="1"/>
</dbReference>
<dbReference type="InterPro" id="IPR036291">
    <property type="entry name" value="NAD(P)-bd_dom_sf"/>
</dbReference>
<dbReference type="SUPFAM" id="SSF51735">
    <property type="entry name" value="NAD(P)-binding Rossmann-fold domains"/>
    <property type="match status" value="1"/>
</dbReference>
<dbReference type="Proteomes" id="UP001597286">
    <property type="component" value="Unassembled WGS sequence"/>
</dbReference>
<dbReference type="PRINTS" id="PR00081">
    <property type="entry name" value="GDHRDH"/>
</dbReference>
<dbReference type="EC" id="1.1.1.-" evidence="3"/>
<evidence type="ECO:0000256" key="2">
    <source>
        <dbReference type="ARBA" id="ARBA00023002"/>
    </source>
</evidence>
<sequence length="258" mass="27241">MTRHDRGRVLGKAAVVTGGAAGIGRSIVELLARQGASVAVFDVDESAGTTLVNELDADGVRASYHQVDVTDEESIRFAFTEVEERFGALHILVNNAGISGPGEPPDQVDYAQWQRMIAVNVAGPFLCTKHAIPLMRRSEGGKSIVDISSIYGLVGNADSPSYHAAKGAVRMMAKTDAIVYAPEGIRVNAVCPGSILTPLNLAKGEEDPGYLDAMRAKHPLGVIGDPEDIAYGVLYLASDEAKFVTGTELVIDGGYTAQ</sequence>
<proteinExistence type="inferred from homology"/>
<comment type="caution">
    <text evidence="3">The sequence shown here is derived from an EMBL/GenBank/DDBJ whole genome shotgun (WGS) entry which is preliminary data.</text>
</comment>
<comment type="similarity">
    <text evidence="1">Belongs to the short-chain dehydrogenases/reductases (SDR) family.</text>
</comment>
<dbReference type="EMBL" id="JBHUFB010000007">
    <property type="protein sequence ID" value="MFD1811642.1"/>
    <property type="molecule type" value="Genomic_DNA"/>
</dbReference>
<reference evidence="4" key="1">
    <citation type="journal article" date="2019" name="Int. J. Syst. Evol. Microbiol.">
        <title>The Global Catalogue of Microorganisms (GCM) 10K type strain sequencing project: providing services to taxonomists for standard genome sequencing and annotation.</title>
        <authorList>
            <consortium name="The Broad Institute Genomics Platform"/>
            <consortium name="The Broad Institute Genome Sequencing Center for Infectious Disease"/>
            <person name="Wu L."/>
            <person name="Ma J."/>
        </authorList>
    </citation>
    <scope>NUCLEOTIDE SEQUENCE [LARGE SCALE GENOMIC DNA]</scope>
    <source>
        <strain evidence="4">DT72</strain>
    </source>
</reference>
<keyword evidence="4" id="KW-1185">Reference proteome</keyword>
<dbReference type="NCBIfam" id="NF005559">
    <property type="entry name" value="PRK07231.1"/>
    <property type="match status" value="1"/>
</dbReference>
<dbReference type="PANTHER" id="PTHR24321:SF8">
    <property type="entry name" value="ESTRADIOL 17-BETA-DEHYDROGENASE 8-RELATED"/>
    <property type="match status" value="1"/>
</dbReference>
<evidence type="ECO:0000313" key="4">
    <source>
        <dbReference type="Proteomes" id="UP001597286"/>
    </source>
</evidence>
<gene>
    <name evidence="3" type="ORF">ACFSJG_05405</name>
</gene>
<accession>A0ABW4NZK0</accession>
<evidence type="ECO:0000256" key="1">
    <source>
        <dbReference type="ARBA" id="ARBA00006484"/>
    </source>
</evidence>
<dbReference type="GO" id="GO:0016491">
    <property type="term" value="F:oxidoreductase activity"/>
    <property type="evidence" value="ECO:0007669"/>
    <property type="project" value="UniProtKB-KW"/>
</dbReference>
<evidence type="ECO:0000313" key="3">
    <source>
        <dbReference type="EMBL" id="MFD1811642.1"/>
    </source>
</evidence>
<dbReference type="PRINTS" id="PR00080">
    <property type="entry name" value="SDRFAMILY"/>
</dbReference>
<keyword evidence="2 3" id="KW-0560">Oxidoreductase</keyword>
<dbReference type="RefSeq" id="WP_378484173.1">
    <property type="nucleotide sequence ID" value="NZ_JBHUFB010000007.1"/>
</dbReference>
<name>A0ABW4NZK0_9NOCA</name>
<dbReference type="Gene3D" id="3.40.50.720">
    <property type="entry name" value="NAD(P)-binding Rossmann-like Domain"/>
    <property type="match status" value="1"/>
</dbReference>
<organism evidence="3 4">
    <name type="scientific">Rhodococcus gannanensis</name>
    <dbReference type="NCBI Taxonomy" id="1960308"/>
    <lineage>
        <taxon>Bacteria</taxon>
        <taxon>Bacillati</taxon>
        <taxon>Actinomycetota</taxon>
        <taxon>Actinomycetes</taxon>
        <taxon>Mycobacteriales</taxon>
        <taxon>Nocardiaceae</taxon>
        <taxon>Rhodococcus</taxon>
    </lineage>
</organism>